<evidence type="ECO:0000313" key="2">
    <source>
        <dbReference type="Proteomes" id="UP000027120"/>
    </source>
</evidence>
<gene>
    <name evidence="1" type="ORF">CISIN_1g037964mg</name>
</gene>
<dbReference type="PANTHER" id="PTHR15140:SF37">
    <property type="entry name" value="UBIQUITIN-LIKE DOMAIN-CONTAINING PROTEIN"/>
    <property type="match status" value="1"/>
</dbReference>
<dbReference type="SUPFAM" id="SSF52058">
    <property type="entry name" value="L domain-like"/>
    <property type="match status" value="1"/>
</dbReference>
<proteinExistence type="predicted"/>
<reference evidence="1 2" key="1">
    <citation type="submission" date="2014-04" db="EMBL/GenBank/DDBJ databases">
        <authorList>
            <consortium name="International Citrus Genome Consortium"/>
            <person name="Gmitter F."/>
            <person name="Chen C."/>
            <person name="Farmerie W."/>
            <person name="Harkins T."/>
            <person name="Desany B."/>
            <person name="Mohiuddin M."/>
            <person name="Kodira C."/>
            <person name="Borodovsky M."/>
            <person name="Lomsadze A."/>
            <person name="Burns P."/>
            <person name="Jenkins J."/>
            <person name="Prochnik S."/>
            <person name="Shu S."/>
            <person name="Chapman J."/>
            <person name="Pitluck S."/>
            <person name="Schmutz J."/>
            <person name="Rokhsar D."/>
        </authorList>
    </citation>
    <scope>NUCLEOTIDE SEQUENCE</scope>
</reference>
<evidence type="ECO:0000313" key="1">
    <source>
        <dbReference type="EMBL" id="KDO62629.1"/>
    </source>
</evidence>
<dbReference type="SMR" id="A0A067F5G1"/>
<protein>
    <recommendedName>
        <fullName evidence="3">Disease resistance protein</fullName>
    </recommendedName>
</protein>
<organism evidence="1 2">
    <name type="scientific">Citrus sinensis</name>
    <name type="common">Sweet orange</name>
    <name type="synonym">Citrus aurantium var. sinensis</name>
    <dbReference type="NCBI Taxonomy" id="2711"/>
    <lineage>
        <taxon>Eukaryota</taxon>
        <taxon>Viridiplantae</taxon>
        <taxon>Streptophyta</taxon>
        <taxon>Embryophyta</taxon>
        <taxon>Tracheophyta</taxon>
        <taxon>Spermatophyta</taxon>
        <taxon>Magnoliopsida</taxon>
        <taxon>eudicotyledons</taxon>
        <taxon>Gunneridae</taxon>
        <taxon>Pentapetalae</taxon>
        <taxon>rosids</taxon>
        <taxon>malvids</taxon>
        <taxon>Sapindales</taxon>
        <taxon>Rutaceae</taxon>
        <taxon>Aurantioideae</taxon>
        <taxon>Citrus</taxon>
    </lineage>
</organism>
<dbReference type="Gene3D" id="3.80.10.10">
    <property type="entry name" value="Ribonuclease Inhibitor"/>
    <property type="match status" value="1"/>
</dbReference>
<dbReference type="InterPro" id="IPR032675">
    <property type="entry name" value="LRR_dom_sf"/>
</dbReference>
<keyword evidence="2" id="KW-1185">Reference proteome</keyword>
<evidence type="ECO:0008006" key="3">
    <source>
        <dbReference type="Google" id="ProtNLM"/>
    </source>
</evidence>
<dbReference type="PANTHER" id="PTHR15140">
    <property type="entry name" value="TUBULIN-SPECIFIC CHAPERONE E"/>
    <property type="match status" value="1"/>
</dbReference>
<feature type="non-terminal residue" evidence="1">
    <location>
        <position position="1"/>
    </location>
</feature>
<dbReference type="EMBL" id="KK784918">
    <property type="protein sequence ID" value="KDO62629.1"/>
    <property type="molecule type" value="Genomic_DNA"/>
</dbReference>
<dbReference type="Proteomes" id="UP000027120">
    <property type="component" value="Unassembled WGS sequence"/>
</dbReference>
<sequence length="202" mass="23193">IPLSFIDHTPEDIWKMHKLRHLNFGYIKLHAHPGKYCSALENLNFISALHLSSCTRDILGRLPNLQSLKIFEDLSHYQSVLSKSLCELRCLDSLKLVNESNMLGILQIDIAEYQFPQSLTHLSLTNTKLKDDPMPTLEKLPHLLVLKLKQNSFSRRKLACCSGGFPCLKFLHLKSMLWLDEWTMGTKATWKLEHLIINPCAS</sequence>
<dbReference type="AlphaFoldDB" id="A0A067F5G1"/>
<name>A0A067F5G1_CITSI</name>
<accession>A0A067F5G1</accession>
<dbReference type="STRING" id="2711.A0A067F5G1"/>